<evidence type="ECO:0000259" key="12">
    <source>
        <dbReference type="Pfam" id="PF00925"/>
    </source>
</evidence>
<dbReference type="Proteomes" id="UP000199180">
    <property type="component" value="Unassembled WGS sequence"/>
</dbReference>
<keyword evidence="14" id="KW-1185">Reference proteome</keyword>
<dbReference type="EC" id="3.5.4.25" evidence="11"/>
<keyword evidence="5 11" id="KW-0547">Nucleotide-binding</keyword>
<dbReference type="HAMAP" id="MF_00179">
    <property type="entry name" value="RibA"/>
    <property type="match status" value="1"/>
</dbReference>
<evidence type="ECO:0000256" key="1">
    <source>
        <dbReference type="ARBA" id="ARBA00004853"/>
    </source>
</evidence>
<dbReference type="PANTHER" id="PTHR21327:SF18">
    <property type="entry name" value="3,4-DIHYDROXY-2-BUTANONE 4-PHOSPHATE SYNTHASE"/>
    <property type="match status" value="1"/>
</dbReference>
<comment type="cofactor">
    <cofactor evidence="11">
        <name>Zn(2+)</name>
        <dbReference type="ChEBI" id="CHEBI:29105"/>
    </cofactor>
    <text evidence="11">Binds 1 zinc ion per subunit.</text>
</comment>
<feature type="binding site" evidence="11">
    <location>
        <position position="247"/>
    </location>
    <ligand>
        <name>Zn(2+)</name>
        <dbReference type="ChEBI" id="CHEBI:29105"/>
        <note>catalytic</note>
    </ligand>
</feature>
<keyword evidence="8 11" id="KW-0342">GTP-binding</keyword>
<evidence type="ECO:0000313" key="14">
    <source>
        <dbReference type="Proteomes" id="UP000199180"/>
    </source>
</evidence>
<dbReference type="GO" id="GO:0005829">
    <property type="term" value="C:cytosol"/>
    <property type="evidence" value="ECO:0007669"/>
    <property type="project" value="TreeGrafter"/>
</dbReference>
<dbReference type="GO" id="GO:0008270">
    <property type="term" value="F:zinc ion binding"/>
    <property type="evidence" value="ECO:0007669"/>
    <property type="project" value="UniProtKB-UniRule"/>
</dbReference>
<evidence type="ECO:0000256" key="11">
    <source>
        <dbReference type="HAMAP-Rule" id="MF_00179"/>
    </source>
</evidence>
<proteinExistence type="inferred from homology"/>
<dbReference type="GO" id="GO:0005525">
    <property type="term" value="F:GTP binding"/>
    <property type="evidence" value="ECO:0007669"/>
    <property type="project" value="UniProtKB-KW"/>
</dbReference>
<comment type="catalytic activity">
    <reaction evidence="10 11">
        <text>GTP + 4 H2O = 2,5-diamino-6-hydroxy-4-(5-phosphoribosylamino)-pyrimidine + formate + 2 phosphate + 3 H(+)</text>
        <dbReference type="Rhea" id="RHEA:23704"/>
        <dbReference type="ChEBI" id="CHEBI:15377"/>
        <dbReference type="ChEBI" id="CHEBI:15378"/>
        <dbReference type="ChEBI" id="CHEBI:15740"/>
        <dbReference type="ChEBI" id="CHEBI:37565"/>
        <dbReference type="ChEBI" id="CHEBI:43474"/>
        <dbReference type="ChEBI" id="CHEBI:58614"/>
        <dbReference type="EC" id="3.5.4.25"/>
    </reaction>
</comment>
<accession>A0A1I0B115</accession>
<comment type="similarity">
    <text evidence="2">In the N-terminal section; belongs to the DHBP synthase family.</text>
</comment>
<evidence type="ECO:0000256" key="5">
    <source>
        <dbReference type="ARBA" id="ARBA00022741"/>
    </source>
</evidence>
<keyword evidence="3 11" id="KW-0686">Riboflavin biosynthesis</keyword>
<gene>
    <name evidence="11" type="primary">ribA</name>
    <name evidence="13" type="ORF">SAMN04489858_102431</name>
</gene>
<dbReference type="InterPro" id="IPR000926">
    <property type="entry name" value="RibA"/>
</dbReference>
<evidence type="ECO:0000256" key="6">
    <source>
        <dbReference type="ARBA" id="ARBA00022801"/>
    </source>
</evidence>
<dbReference type="GO" id="GO:0009231">
    <property type="term" value="P:riboflavin biosynthetic process"/>
    <property type="evidence" value="ECO:0007669"/>
    <property type="project" value="UniProtKB-UniRule"/>
</dbReference>
<dbReference type="NCBIfam" id="NF001591">
    <property type="entry name" value="PRK00393.1"/>
    <property type="match status" value="1"/>
</dbReference>
<feature type="binding site" evidence="11">
    <location>
        <position position="234"/>
    </location>
    <ligand>
        <name>Zn(2+)</name>
        <dbReference type="ChEBI" id="CHEBI:29105"/>
        <note>catalytic</note>
    </ligand>
</feature>
<dbReference type="NCBIfam" id="TIGR00505">
    <property type="entry name" value="ribA"/>
    <property type="match status" value="1"/>
</dbReference>
<feature type="active site" description="Nucleophile" evidence="11">
    <location>
        <position position="308"/>
    </location>
</feature>
<dbReference type="PANTHER" id="PTHR21327">
    <property type="entry name" value="GTP CYCLOHYDROLASE II-RELATED"/>
    <property type="match status" value="1"/>
</dbReference>
<evidence type="ECO:0000256" key="9">
    <source>
        <dbReference type="ARBA" id="ARBA00043932"/>
    </source>
</evidence>
<evidence type="ECO:0000256" key="10">
    <source>
        <dbReference type="ARBA" id="ARBA00049295"/>
    </source>
</evidence>
<keyword evidence="7 11" id="KW-0862">Zinc</keyword>
<feature type="active site" description="Proton acceptor" evidence="11">
    <location>
        <position position="306"/>
    </location>
</feature>
<feature type="binding site" evidence="11">
    <location>
        <position position="334"/>
    </location>
    <ligand>
        <name>GTP</name>
        <dbReference type="ChEBI" id="CHEBI:37565"/>
    </ligand>
</feature>
<dbReference type="InterPro" id="IPR032677">
    <property type="entry name" value="GTP_cyclohydro_II"/>
</dbReference>
<evidence type="ECO:0000256" key="4">
    <source>
        <dbReference type="ARBA" id="ARBA00022723"/>
    </source>
</evidence>
<evidence type="ECO:0000256" key="3">
    <source>
        <dbReference type="ARBA" id="ARBA00022619"/>
    </source>
</evidence>
<dbReference type="GO" id="GO:0008686">
    <property type="term" value="F:3,4-dihydroxy-2-butanone-4-phosphate synthase activity"/>
    <property type="evidence" value="ECO:0007669"/>
    <property type="project" value="TreeGrafter"/>
</dbReference>
<keyword evidence="4 11" id="KW-0479">Metal-binding</keyword>
<feature type="binding site" evidence="11">
    <location>
        <position position="329"/>
    </location>
    <ligand>
        <name>GTP</name>
        <dbReference type="ChEBI" id="CHEBI:37565"/>
    </ligand>
</feature>
<feature type="binding site" evidence="11">
    <location>
        <position position="250"/>
    </location>
    <ligand>
        <name>GTP</name>
        <dbReference type="ChEBI" id="CHEBI:37565"/>
    </ligand>
</feature>
<dbReference type="GO" id="GO:0003935">
    <property type="term" value="F:GTP cyclohydrolase II activity"/>
    <property type="evidence" value="ECO:0007669"/>
    <property type="project" value="UniProtKB-UniRule"/>
</dbReference>
<dbReference type="UniPathway" id="UPA00275">
    <property type="reaction ID" value="UER00400"/>
</dbReference>
<feature type="binding site" evidence="11">
    <location>
        <position position="245"/>
    </location>
    <ligand>
        <name>Zn(2+)</name>
        <dbReference type="ChEBI" id="CHEBI:29105"/>
        <note>catalytic</note>
    </ligand>
</feature>
<feature type="binding site" evidence="11">
    <location>
        <position position="294"/>
    </location>
    <ligand>
        <name>GTP</name>
        <dbReference type="ChEBI" id="CHEBI:37565"/>
    </ligand>
</feature>
<protein>
    <recommendedName>
        <fullName evidence="11">GTP cyclohydrolase-2</fullName>
        <ecNumber evidence="11">3.5.4.25</ecNumber>
    </recommendedName>
    <alternativeName>
        <fullName evidence="11">GTP cyclohydrolase II</fullName>
    </alternativeName>
</protein>
<keyword evidence="6 11" id="KW-0378">Hydrolase</keyword>
<comment type="function">
    <text evidence="9 11">Catalyzes the conversion of GTP to 2,5-diamino-6-ribosylamino-4(3H)-pyrimidinone 5'-phosphate (DARP), formate and pyrophosphate.</text>
</comment>
<dbReference type="Pfam" id="PF00925">
    <property type="entry name" value="GTP_cyclohydro2"/>
    <property type="match status" value="1"/>
</dbReference>
<dbReference type="AlphaFoldDB" id="A0A1I0B115"/>
<reference evidence="13 14" key="1">
    <citation type="submission" date="2016-10" db="EMBL/GenBank/DDBJ databases">
        <authorList>
            <person name="de Groot N.N."/>
        </authorList>
    </citation>
    <scope>NUCLEOTIDE SEQUENCE [LARGE SCALE GENOMIC DNA]</scope>
    <source>
        <strain evidence="13 14">DSM 17862</strain>
    </source>
</reference>
<dbReference type="SUPFAM" id="SSF142695">
    <property type="entry name" value="RibA-like"/>
    <property type="match status" value="1"/>
</dbReference>
<dbReference type="Gene3D" id="3.40.50.10990">
    <property type="entry name" value="GTP cyclohydrolase II"/>
    <property type="match status" value="1"/>
</dbReference>
<feature type="binding site" evidence="11">
    <location>
        <begin position="229"/>
        <end position="233"/>
    </location>
    <ligand>
        <name>GTP</name>
        <dbReference type="ChEBI" id="CHEBI:37565"/>
    </ligand>
</feature>
<evidence type="ECO:0000256" key="8">
    <source>
        <dbReference type="ARBA" id="ARBA00023134"/>
    </source>
</evidence>
<dbReference type="STRING" id="364199.SAMN04489858_102431"/>
<evidence type="ECO:0000256" key="7">
    <source>
        <dbReference type="ARBA" id="ARBA00022833"/>
    </source>
</evidence>
<dbReference type="EMBL" id="FOHO01000002">
    <property type="protein sequence ID" value="SET00365.1"/>
    <property type="molecule type" value="Genomic_DNA"/>
</dbReference>
<feature type="domain" description="GTP cyclohydrolase II" evidence="12">
    <location>
        <begin position="188"/>
        <end position="350"/>
    </location>
</feature>
<comment type="similarity">
    <text evidence="11">Belongs to the GTP cyclohydrolase II family.</text>
</comment>
<name>A0A1I0B115_9RHOB</name>
<dbReference type="FunFam" id="3.40.50.10990:FF:000001">
    <property type="entry name" value="Riboflavin biosynthesis protein RibBA"/>
    <property type="match status" value="1"/>
</dbReference>
<dbReference type="CDD" id="cd00641">
    <property type="entry name" value="GTP_cyclohydro2"/>
    <property type="match status" value="1"/>
</dbReference>
<organism evidence="13 14">
    <name type="scientific">Paracoccus homiensis</name>
    <dbReference type="NCBI Taxonomy" id="364199"/>
    <lineage>
        <taxon>Bacteria</taxon>
        <taxon>Pseudomonadati</taxon>
        <taxon>Pseudomonadota</taxon>
        <taxon>Alphaproteobacteria</taxon>
        <taxon>Rhodobacterales</taxon>
        <taxon>Paracoccaceae</taxon>
        <taxon>Paracoccus</taxon>
    </lineage>
</organism>
<evidence type="ECO:0000256" key="2">
    <source>
        <dbReference type="ARBA" id="ARBA00005520"/>
    </source>
</evidence>
<comment type="pathway">
    <text evidence="1 11">Cofactor biosynthesis; riboflavin biosynthesis; 5-amino-6-(D-ribitylamino)uracil from GTP: step 1/4.</text>
</comment>
<sequence>MELSEIGTMFQNVSKIRGRDPDMSLLPTLAEMVSRARADLRMGLPVMIGGYLTAAVETLTADRLAAMRALGQPVIVLTERRASTLKARAYDGGLARVDLPGDADLTWLRDLADPANDLRHPMKGPLFTQRQGDTTAHRASLALAKSAQLLPATLMVPAPPLPDLTQLPDQPLLAQLTQEAAMAPVAAARLPLLSAERSRLHIFRPDDGGAEHYAIEIGDPPRDSDVLTRLHSACFTGDVLGSLKCDCGPQLHAALNAMGQAGAGVLLYLNQEGRGIGLANKMRAYDLQNQGFDTVEANHRLGFEDDERDFRIGAALLKRLGFSSARLMTNNPRKVAMLEGHDIRVTQRVPLITPRNRFNTDYLDTKAEKSGHLL</sequence>
<feature type="binding site" evidence="11">
    <location>
        <begin position="272"/>
        <end position="274"/>
    </location>
    <ligand>
        <name>GTP</name>
        <dbReference type="ChEBI" id="CHEBI:37565"/>
    </ligand>
</feature>
<dbReference type="InterPro" id="IPR036144">
    <property type="entry name" value="RibA-like_sf"/>
</dbReference>
<evidence type="ECO:0000313" key="13">
    <source>
        <dbReference type="EMBL" id="SET00365.1"/>
    </source>
</evidence>